<protein>
    <recommendedName>
        <fullName evidence="11">Acyltransferase</fullName>
        <ecNumber evidence="11">2.3.1.-</ecNumber>
    </recommendedName>
</protein>
<evidence type="ECO:0000256" key="5">
    <source>
        <dbReference type="ARBA" id="ARBA00022692"/>
    </source>
</evidence>
<dbReference type="Proteomes" id="UP000013827">
    <property type="component" value="Unassembled WGS sequence"/>
</dbReference>
<sequence>MCSRPPASLTRPSGLSAWWSELKMIGIFAFYLGCNFVVIVIPAVAYAAWLGDAVSRGLLALALVDYAVPLRPGRPWVAWCELTRVAEGIRSYFDAECVIEGDFRRDRSHLIVSHPHGLFGAGYGLYAHELRERFGMKPLFTGADVWWGMTMVSAAPLRRALSQPWPYNAVQLQPGGIAEMFYGTDCEQIILSKRKGLCRVALQTGASLIYTRWFGPHSLAARLSSVLRTSLVGWSGRWGVPFSPLPVRGKLVIVLGAPIEVPRTESPTDDEVDALHARYVCDLRDLFERNKGRMGAEWVAARGSLLLEDEAPGEASARHSGPPARAKVE</sequence>
<comment type="caution">
    <text evidence="11">Lacks conserved residue(s) required for the propagation of feature annotation.</text>
</comment>
<keyword evidence="4 11" id="KW-0808">Transferase</keyword>
<evidence type="ECO:0000256" key="2">
    <source>
        <dbReference type="ARBA" id="ARBA00005420"/>
    </source>
</evidence>
<reference evidence="12" key="2">
    <citation type="submission" date="2024-10" db="UniProtKB">
        <authorList>
            <consortium name="EnsemblProtists"/>
        </authorList>
    </citation>
    <scope>IDENTIFICATION</scope>
</reference>
<evidence type="ECO:0000313" key="13">
    <source>
        <dbReference type="Proteomes" id="UP000013827"/>
    </source>
</evidence>
<keyword evidence="8" id="KW-0443">Lipid metabolism</keyword>
<keyword evidence="5 11" id="KW-0812">Transmembrane</keyword>
<comment type="similarity">
    <text evidence="2 11">Belongs to the diacylglycerol acyltransferase family.</text>
</comment>
<dbReference type="GO" id="GO:0006629">
    <property type="term" value="P:lipid metabolic process"/>
    <property type="evidence" value="ECO:0007669"/>
    <property type="project" value="UniProtKB-KW"/>
</dbReference>
<comment type="subcellular location">
    <subcellularLocation>
        <location evidence="1 11">Endoplasmic reticulum membrane</location>
        <topology evidence="1 11">Multi-pass membrane protein</topology>
    </subcellularLocation>
</comment>
<keyword evidence="3" id="KW-0444">Lipid biosynthesis</keyword>
<dbReference type="KEGG" id="ehx:EMIHUDRAFT_194543"/>
<keyword evidence="13" id="KW-1185">Reference proteome</keyword>
<dbReference type="AlphaFoldDB" id="A0A0D3L1Q4"/>
<dbReference type="RefSeq" id="XP_005794368.1">
    <property type="nucleotide sequence ID" value="XM_005794311.1"/>
</dbReference>
<evidence type="ECO:0000256" key="8">
    <source>
        <dbReference type="ARBA" id="ARBA00023098"/>
    </source>
</evidence>
<accession>A0A0D3L1Q4</accession>
<dbReference type="Pfam" id="PF03982">
    <property type="entry name" value="DAGAT"/>
    <property type="match status" value="1"/>
</dbReference>
<feature type="transmembrane region" description="Helical" evidence="11">
    <location>
        <begin position="25"/>
        <end position="49"/>
    </location>
</feature>
<keyword evidence="7 11" id="KW-1133">Transmembrane helix</keyword>
<dbReference type="PaxDb" id="2903-EOD41939"/>
<evidence type="ECO:0000256" key="9">
    <source>
        <dbReference type="ARBA" id="ARBA00023136"/>
    </source>
</evidence>
<dbReference type="EC" id="2.3.1.-" evidence="11"/>
<evidence type="ECO:0000256" key="4">
    <source>
        <dbReference type="ARBA" id="ARBA00022679"/>
    </source>
</evidence>
<keyword evidence="9 11" id="KW-0472">Membrane</keyword>
<organism evidence="12 13">
    <name type="scientific">Emiliania huxleyi (strain CCMP1516)</name>
    <dbReference type="NCBI Taxonomy" id="280463"/>
    <lineage>
        <taxon>Eukaryota</taxon>
        <taxon>Haptista</taxon>
        <taxon>Haptophyta</taxon>
        <taxon>Prymnesiophyceae</taxon>
        <taxon>Isochrysidales</taxon>
        <taxon>Noelaerhabdaceae</taxon>
        <taxon>Emiliania</taxon>
    </lineage>
</organism>
<evidence type="ECO:0000256" key="7">
    <source>
        <dbReference type="ARBA" id="ARBA00022989"/>
    </source>
</evidence>
<dbReference type="GO" id="GO:0005789">
    <property type="term" value="C:endoplasmic reticulum membrane"/>
    <property type="evidence" value="ECO:0007669"/>
    <property type="project" value="UniProtKB-SubCell"/>
</dbReference>
<dbReference type="PANTHER" id="PTHR12317">
    <property type="entry name" value="DIACYLGLYCEROL O-ACYLTRANSFERASE"/>
    <property type="match status" value="1"/>
</dbReference>
<evidence type="ECO:0000256" key="3">
    <source>
        <dbReference type="ARBA" id="ARBA00022516"/>
    </source>
</evidence>
<dbReference type="HOGENOM" id="CLU_845735_0_0_1"/>
<dbReference type="eggNOG" id="KOG0831">
    <property type="taxonomic scope" value="Eukaryota"/>
</dbReference>
<evidence type="ECO:0000313" key="12">
    <source>
        <dbReference type="EnsemblProtists" id="EOD41939"/>
    </source>
</evidence>
<evidence type="ECO:0000256" key="6">
    <source>
        <dbReference type="ARBA" id="ARBA00022824"/>
    </source>
</evidence>
<dbReference type="GO" id="GO:0008374">
    <property type="term" value="F:O-acyltransferase activity"/>
    <property type="evidence" value="ECO:0007669"/>
    <property type="project" value="InterPro"/>
</dbReference>
<keyword evidence="6 11" id="KW-0256">Endoplasmic reticulum</keyword>
<evidence type="ECO:0000256" key="11">
    <source>
        <dbReference type="RuleBase" id="RU367023"/>
    </source>
</evidence>
<evidence type="ECO:0000256" key="10">
    <source>
        <dbReference type="ARBA" id="ARBA00023315"/>
    </source>
</evidence>
<dbReference type="GeneID" id="17287209"/>
<keyword evidence="10" id="KW-0012">Acyltransferase</keyword>
<name>A0A0D3L1Q4_EMIH1</name>
<reference evidence="13" key="1">
    <citation type="journal article" date="2013" name="Nature">
        <title>Pan genome of the phytoplankton Emiliania underpins its global distribution.</title>
        <authorList>
            <person name="Read B.A."/>
            <person name="Kegel J."/>
            <person name="Klute M.J."/>
            <person name="Kuo A."/>
            <person name="Lefebvre S.C."/>
            <person name="Maumus F."/>
            <person name="Mayer C."/>
            <person name="Miller J."/>
            <person name="Monier A."/>
            <person name="Salamov A."/>
            <person name="Young J."/>
            <person name="Aguilar M."/>
            <person name="Claverie J.M."/>
            <person name="Frickenhaus S."/>
            <person name="Gonzalez K."/>
            <person name="Herman E.K."/>
            <person name="Lin Y.C."/>
            <person name="Napier J."/>
            <person name="Ogata H."/>
            <person name="Sarno A.F."/>
            <person name="Shmutz J."/>
            <person name="Schroeder D."/>
            <person name="de Vargas C."/>
            <person name="Verret F."/>
            <person name="von Dassow P."/>
            <person name="Valentin K."/>
            <person name="Van de Peer Y."/>
            <person name="Wheeler G."/>
            <person name="Dacks J.B."/>
            <person name="Delwiche C.F."/>
            <person name="Dyhrman S.T."/>
            <person name="Glockner G."/>
            <person name="John U."/>
            <person name="Richards T."/>
            <person name="Worden A.Z."/>
            <person name="Zhang X."/>
            <person name="Grigoriev I.V."/>
            <person name="Allen A.E."/>
            <person name="Bidle K."/>
            <person name="Borodovsky M."/>
            <person name="Bowler C."/>
            <person name="Brownlee C."/>
            <person name="Cock J.M."/>
            <person name="Elias M."/>
            <person name="Gladyshev V.N."/>
            <person name="Groth M."/>
            <person name="Guda C."/>
            <person name="Hadaegh A."/>
            <person name="Iglesias-Rodriguez M.D."/>
            <person name="Jenkins J."/>
            <person name="Jones B.M."/>
            <person name="Lawson T."/>
            <person name="Leese F."/>
            <person name="Lindquist E."/>
            <person name="Lobanov A."/>
            <person name="Lomsadze A."/>
            <person name="Malik S.B."/>
            <person name="Marsh M.E."/>
            <person name="Mackinder L."/>
            <person name="Mock T."/>
            <person name="Mueller-Roeber B."/>
            <person name="Pagarete A."/>
            <person name="Parker M."/>
            <person name="Probert I."/>
            <person name="Quesneville H."/>
            <person name="Raines C."/>
            <person name="Rensing S.A."/>
            <person name="Riano-Pachon D.M."/>
            <person name="Richier S."/>
            <person name="Rokitta S."/>
            <person name="Shiraiwa Y."/>
            <person name="Soanes D.M."/>
            <person name="van der Giezen M."/>
            <person name="Wahlund T.M."/>
            <person name="Williams B."/>
            <person name="Wilson W."/>
            <person name="Wolfe G."/>
            <person name="Wurch L.L."/>
        </authorList>
    </citation>
    <scope>NUCLEOTIDE SEQUENCE</scope>
</reference>
<dbReference type="InterPro" id="IPR007130">
    <property type="entry name" value="DAGAT"/>
</dbReference>
<dbReference type="EnsemblProtists" id="EOD41939">
    <property type="protein sequence ID" value="EOD41939"/>
    <property type="gene ID" value="EMIHUDRAFT_194543"/>
</dbReference>
<evidence type="ECO:0000256" key="1">
    <source>
        <dbReference type="ARBA" id="ARBA00004477"/>
    </source>
</evidence>
<dbReference type="STRING" id="2903.R1G7X4"/>
<proteinExistence type="inferred from homology"/>